<dbReference type="InterPro" id="IPR048423">
    <property type="entry name" value="DRL_cat"/>
</dbReference>
<name>A0A2T0LC88_9BACL</name>
<dbReference type="Gene3D" id="3.40.50.720">
    <property type="entry name" value="NAD(P)-binding Rossmann-like Domain"/>
    <property type="match status" value="1"/>
</dbReference>
<dbReference type="InterPro" id="IPR013974">
    <property type="entry name" value="SAF"/>
</dbReference>
<organism evidence="2 3">
    <name type="scientific">Planifilum fimeticola</name>
    <dbReference type="NCBI Taxonomy" id="201975"/>
    <lineage>
        <taxon>Bacteria</taxon>
        <taxon>Bacillati</taxon>
        <taxon>Bacillota</taxon>
        <taxon>Bacilli</taxon>
        <taxon>Bacillales</taxon>
        <taxon>Thermoactinomycetaceae</taxon>
        <taxon>Planifilum</taxon>
    </lineage>
</organism>
<reference evidence="2 3" key="1">
    <citation type="submission" date="2018-03" db="EMBL/GenBank/DDBJ databases">
        <title>Genomic Encyclopedia of Archaeal and Bacterial Type Strains, Phase II (KMG-II): from individual species to whole genera.</title>
        <authorList>
            <person name="Goeker M."/>
        </authorList>
    </citation>
    <scope>NUCLEOTIDE SEQUENCE [LARGE SCALE GENOMIC DNA]</scope>
    <source>
        <strain evidence="2 3">DSM 44946</strain>
    </source>
</reference>
<dbReference type="SUPFAM" id="SSF51735">
    <property type="entry name" value="NAD(P)-binding Rossmann-fold domains"/>
    <property type="match status" value="1"/>
</dbReference>
<keyword evidence="3" id="KW-1185">Reference proteome</keyword>
<accession>A0A2T0LC88</accession>
<dbReference type="CDD" id="cd11616">
    <property type="entry name" value="SAF_DH_OX_like"/>
    <property type="match status" value="1"/>
</dbReference>
<feature type="domain" description="SAF" evidence="1">
    <location>
        <begin position="345"/>
        <end position="411"/>
    </location>
</feature>
<dbReference type="SMART" id="SM00858">
    <property type="entry name" value="SAF"/>
    <property type="match status" value="1"/>
</dbReference>
<dbReference type="Proteomes" id="UP000237797">
    <property type="component" value="Unassembled WGS sequence"/>
</dbReference>
<dbReference type="Pfam" id="PF08666">
    <property type="entry name" value="SAF"/>
    <property type="match status" value="1"/>
</dbReference>
<comment type="caution">
    <text evidence="2">The sequence shown here is derived from an EMBL/GenBank/DDBJ whole genome shotgun (WGS) entry which is preliminary data.</text>
</comment>
<dbReference type="RefSeq" id="WP_106346018.1">
    <property type="nucleotide sequence ID" value="NZ_PVNE01000023.1"/>
</dbReference>
<protein>
    <submittedName>
        <fullName evidence="2">Putative homoserine dehydrogenase-like protein</fullName>
    </submittedName>
</protein>
<evidence type="ECO:0000313" key="2">
    <source>
        <dbReference type="EMBL" id="PRX39597.1"/>
    </source>
</evidence>
<evidence type="ECO:0000259" key="1">
    <source>
        <dbReference type="SMART" id="SM00858"/>
    </source>
</evidence>
<dbReference type="AlphaFoldDB" id="A0A2T0LC88"/>
<gene>
    <name evidence="2" type="ORF">CLV97_12350</name>
</gene>
<dbReference type="PANTHER" id="PTHR37850:SF2">
    <property type="entry name" value="SAF DOMAIN PROTEIN"/>
    <property type="match status" value="1"/>
</dbReference>
<sequence length="430" mass="46855">MLGLKRRLKEYEMEGNCIRVGLIGAGQMGRGLISQVEKIAGMEVVITADIVPERAETAYRKAGVPSSSILRTDDPEKAERWIASGGWVVTRDGNMAVQLDSVDVVVDATGIPEVGAEIAWHAILNRKHIVLLNVEADVTVGPLLKKMADVAGVVYTGTAGDEPGAIMELYDFASSLGFEVIALGKGKNNPLDVYATPDGVADEARRKGVNPKMLASFRDGTKTMVEMTAVSNATGFLPDVPGMHGPKATLDRLPRLFSLREEGGILHRKGIVDYVDGVAPGVFAVITTDNPEVHDQLKYLKMGDGPHYVLYRPYHLTSLETPISVARAFFHQEPTIAPCCGSVSETVAVAKKDLQPGEALDGIGGYTVYGRILSAEEQRRERALPIGLVGANVRMKRRVKKGEILTYDDVECEERNRIWILREFMEKDGQ</sequence>
<evidence type="ECO:0000313" key="3">
    <source>
        <dbReference type="Proteomes" id="UP000237797"/>
    </source>
</evidence>
<proteinExistence type="predicted"/>
<dbReference type="PANTHER" id="PTHR37850">
    <property type="entry name" value="STRU PROTEIN"/>
    <property type="match status" value="1"/>
</dbReference>
<dbReference type="OrthoDB" id="9777844at2"/>
<dbReference type="Pfam" id="PF21135">
    <property type="entry name" value="DRL_cat"/>
    <property type="match status" value="1"/>
</dbReference>
<dbReference type="EMBL" id="PVNE01000023">
    <property type="protein sequence ID" value="PRX39597.1"/>
    <property type="molecule type" value="Genomic_DNA"/>
</dbReference>
<dbReference type="InterPro" id="IPR036291">
    <property type="entry name" value="NAD(P)-bd_dom_sf"/>
</dbReference>